<gene>
    <name evidence="2" type="ORF">L1O03_08585</name>
</gene>
<dbReference type="AlphaFoldDB" id="A0A9X1QTG5"/>
<accession>A0A9X1QTG5</accession>
<organism evidence="2 3">
    <name type="scientific">Corynebacterium uropygiale</name>
    <dbReference type="NCBI Taxonomy" id="1775911"/>
    <lineage>
        <taxon>Bacteria</taxon>
        <taxon>Bacillati</taxon>
        <taxon>Actinomycetota</taxon>
        <taxon>Actinomycetes</taxon>
        <taxon>Mycobacteriales</taxon>
        <taxon>Corynebacteriaceae</taxon>
        <taxon>Corynebacterium</taxon>
    </lineage>
</organism>
<keyword evidence="3" id="KW-1185">Reference proteome</keyword>
<evidence type="ECO:0000313" key="3">
    <source>
        <dbReference type="Proteomes" id="UP001139336"/>
    </source>
</evidence>
<comment type="caution">
    <text evidence="2">The sequence shown here is derived from an EMBL/GenBank/DDBJ whole genome shotgun (WGS) entry which is preliminary data.</text>
</comment>
<dbReference type="Proteomes" id="UP001139336">
    <property type="component" value="Unassembled WGS sequence"/>
</dbReference>
<feature type="region of interest" description="Disordered" evidence="1">
    <location>
        <begin position="1"/>
        <end position="23"/>
    </location>
</feature>
<dbReference type="EMBL" id="JAKGSI010000004">
    <property type="protein sequence ID" value="MCF4007229.1"/>
    <property type="molecule type" value="Genomic_DNA"/>
</dbReference>
<sequence length="84" mass="9415">MILNFLAEEEKPTVDPSEAVKPTEIKPAGSADKLEFFLPTGNTEKHSIFWAAQQLFEGLGDALKPIIQTALEWSHQLQIPNIFH</sequence>
<dbReference type="RefSeq" id="WP_236119369.1">
    <property type="nucleotide sequence ID" value="NZ_JAKGSI010000004.1"/>
</dbReference>
<protein>
    <submittedName>
        <fullName evidence="2">Uncharacterized protein</fullName>
    </submittedName>
</protein>
<evidence type="ECO:0000313" key="2">
    <source>
        <dbReference type="EMBL" id="MCF4007229.1"/>
    </source>
</evidence>
<evidence type="ECO:0000256" key="1">
    <source>
        <dbReference type="SAM" id="MobiDB-lite"/>
    </source>
</evidence>
<reference evidence="2" key="1">
    <citation type="submission" date="2022-01" db="EMBL/GenBank/DDBJ databases">
        <title>Corynebacterium sp. nov isolated from isolated from the feces of the greater white-fronted geese (Anser albifrons) at Poyang Lake, PR China.</title>
        <authorList>
            <person name="Liu Q."/>
        </authorList>
    </citation>
    <scope>NUCLEOTIDE SEQUENCE</scope>
    <source>
        <strain evidence="2">JCM 32435</strain>
    </source>
</reference>
<name>A0A9X1QTG5_9CORY</name>
<proteinExistence type="predicted"/>